<evidence type="ECO:0000313" key="4">
    <source>
        <dbReference type="Proteomes" id="UP000663824"/>
    </source>
</evidence>
<comment type="caution">
    <text evidence="3">The sequence shown here is derived from an EMBL/GenBank/DDBJ whole genome shotgun (WGS) entry which is preliminary data.</text>
</comment>
<feature type="compositionally biased region" description="Polar residues" evidence="1">
    <location>
        <begin position="198"/>
        <end position="215"/>
    </location>
</feature>
<organism evidence="3 4">
    <name type="scientific">Rotaria magnacalcarata</name>
    <dbReference type="NCBI Taxonomy" id="392030"/>
    <lineage>
        <taxon>Eukaryota</taxon>
        <taxon>Metazoa</taxon>
        <taxon>Spiralia</taxon>
        <taxon>Gnathifera</taxon>
        <taxon>Rotifera</taxon>
        <taxon>Eurotatoria</taxon>
        <taxon>Bdelloidea</taxon>
        <taxon>Philodinida</taxon>
        <taxon>Philodinidae</taxon>
        <taxon>Rotaria</taxon>
    </lineage>
</organism>
<feature type="region of interest" description="Disordered" evidence="1">
    <location>
        <begin position="133"/>
        <end position="181"/>
    </location>
</feature>
<name>A0A816WLY1_9BILA</name>
<evidence type="ECO:0000256" key="1">
    <source>
        <dbReference type="SAM" id="MobiDB-lite"/>
    </source>
</evidence>
<proteinExistence type="predicted"/>
<dbReference type="Pfam" id="PF26215">
    <property type="entry name" value="HTH_animal"/>
    <property type="match status" value="1"/>
</dbReference>
<protein>
    <recommendedName>
        <fullName evidence="2">Reverse transcriptase domain-containing protein</fullName>
    </recommendedName>
</protein>
<dbReference type="InterPro" id="IPR000477">
    <property type="entry name" value="RT_dom"/>
</dbReference>
<dbReference type="AlphaFoldDB" id="A0A816WLY1"/>
<feature type="compositionally biased region" description="Pro residues" evidence="1">
    <location>
        <begin position="149"/>
        <end position="161"/>
    </location>
</feature>
<reference evidence="3" key="1">
    <citation type="submission" date="2021-02" db="EMBL/GenBank/DDBJ databases">
        <authorList>
            <person name="Nowell W R."/>
        </authorList>
    </citation>
    <scope>NUCLEOTIDE SEQUENCE</scope>
</reference>
<accession>A0A816WLY1</accession>
<dbReference type="PANTHER" id="PTHR21301:SF10">
    <property type="entry name" value="REVERSE TRANSCRIPTASE DOMAIN-CONTAINING PROTEIN"/>
    <property type="match status" value="1"/>
</dbReference>
<evidence type="ECO:0000259" key="2">
    <source>
        <dbReference type="PROSITE" id="PS50878"/>
    </source>
</evidence>
<feature type="region of interest" description="Disordered" evidence="1">
    <location>
        <begin position="196"/>
        <end position="215"/>
    </location>
</feature>
<sequence>MQHQLEKKLNYYQPSKILIPQYPHFLRHKQEFFRKIQIPLELENKKDEIFDLSNIHYQTEYFKLESEKWEIYKKAAMHKKQVIEHIELMETVIEDNNNNLPIMRPSPSGLARPPALLDFRDYPEVFDEWLPEATPGRKRKIGQRRDDPPTPPSPRQPPPVVPRKALPPRDSNAALIGGSGVHNERKLVRALSRHHPGYTTSKLHPHHTTISFPPQANNKTELLRDTEVRILNLGPSFVPPAPKQVLKRLPKEIEQMKEKISAAWRRKTKTIGREPPIVRKFGERIEEEIKKTVATEIEKDTTIKKAIETFRKIQKEKNIIFRKTDKSKIFHIDTSDNYIKKSAAYMEKTNAYTEIKTSPLREMIDKTDSFLRNLVSSKQMPQYMLERLRPSQKESELPHLYYNPKDHKIGEPLRPIVSGIKSPLAKISSFLDQNIRPIFDKHTTYSLPNSIVFLKHLKNFETTSETYMYTFDVTDLYTMIPQKEAVLAVCEFLGRHGYKKIRGLSINTIKALFLHVLENSYFVLQLPGLEPKYYKQTRGGAMGSACTQVLADIYVRKWENDFVQKQQQENELYFRFRDDVFITTRLMPQQIESRLSELNQKDSSLKITWEGGKKVDYLDVTTEIEAPNFKTTVFRKLAAQPYVLPFHSSHPKHITRNIPHAAALRATRICSHRDDLRNELDRIRIMLLLNKYPPRFIDRQMERFFQEVTKEKTGDLLLGVNHHKYREKVLDTTWNKKDKKKIDFNNDVLVHFTYTPSLTHFGARFHQIWQEIFEGTPLDDIPVMYANRLTDSLKHILVQKKPSKEAIRLLPTSSE</sequence>
<dbReference type="InterPro" id="IPR058912">
    <property type="entry name" value="HTH_animal"/>
</dbReference>
<evidence type="ECO:0000313" key="3">
    <source>
        <dbReference type="EMBL" id="CAF2136518.1"/>
    </source>
</evidence>
<dbReference type="Proteomes" id="UP000663824">
    <property type="component" value="Unassembled WGS sequence"/>
</dbReference>
<feature type="domain" description="Reverse transcriptase" evidence="2">
    <location>
        <begin position="344"/>
        <end position="633"/>
    </location>
</feature>
<dbReference type="EMBL" id="CAJNRE010015353">
    <property type="protein sequence ID" value="CAF2136518.1"/>
    <property type="molecule type" value="Genomic_DNA"/>
</dbReference>
<gene>
    <name evidence="3" type="ORF">MBJ925_LOCUS28696</name>
</gene>
<dbReference type="PANTHER" id="PTHR21301">
    <property type="entry name" value="REVERSE TRANSCRIPTASE"/>
    <property type="match status" value="1"/>
</dbReference>
<dbReference type="PROSITE" id="PS50878">
    <property type="entry name" value="RT_POL"/>
    <property type="match status" value="1"/>
</dbReference>